<sequence>MKNLKKINRETAKQINGGKMERCDETNLCPVGWCCNGICSPFICLEY</sequence>
<accession>A0A1M7B8X4</accession>
<name>A0A1M7B8X4_9FLAO</name>
<evidence type="ECO:0008006" key="3">
    <source>
        <dbReference type="Google" id="ProtNLM"/>
    </source>
</evidence>
<organism evidence="1 2">
    <name type="scientific">Chryseobacterium contaminans</name>
    <dbReference type="NCBI Taxonomy" id="1423959"/>
    <lineage>
        <taxon>Bacteria</taxon>
        <taxon>Pseudomonadati</taxon>
        <taxon>Bacteroidota</taxon>
        <taxon>Flavobacteriia</taxon>
        <taxon>Flavobacteriales</taxon>
        <taxon>Weeksellaceae</taxon>
        <taxon>Chryseobacterium group</taxon>
        <taxon>Chryseobacterium</taxon>
    </lineage>
</organism>
<dbReference type="Proteomes" id="UP000184069">
    <property type="component" value="Unassembled WGS sequence"/>
</dbReference>
<dbReference type="RefSeq" id="WP_165601926.1">
    <property type="nucleotide sequence ID" value="NZ_FRBM01000004.1"/>
</dbReference>
<dbReference type="EMBL" id="FRBM01000004">
    <property type="protein sequence ID" value="SHL51391.1"/>
    <property type="molecule type" value="Genomic_DNA"/>
</dbReference>
<dbReference type="InterPro" id="IPR058074">
    <property type="entry name" value="Bacteriocin-like"/>
</dbReference>
<proteinExistence type="predicted"/>
<gene>
    <name evidence="1" type="ORF">SAMN05444407_104277</name>
</gene>
<evidence type="ECO:0000313" key="2">
    <source>
        <dbReference type="Proteomes" id="UP000184069"/>
    </source>
</evidence>
<reference evidence="1 2" key="1">
    <citation type="submission" date="2016-11" db="EMBL/GenBank/DDBJ databases">
        <authorList>
            <person name="Jaros S."/>
            <person name="Januszkiewicz K."/>
            <person name="Wedrychowicz H."/>
        </authorList>
    </citation>
    <scope>NUCLEOTIDE SEQUENCE [LARGE SCALE GENOMIC DNA]</scope>
    <source>
        <strain evidence="1 2">DSM 27621</strain>
    </source>
</reference>
<dbReference type="NCBIfam" id="NF047798">
    <property type="entry name" value="leader_Chryseo"/>
    <property type="match status" value="1"/>
</dbReference>
<dbReference type="AlphaFoldDB" id="A0A1M7B8X4"/>
<protein>
    <recommendedName>
        <fullName evidence="3">Bacteriocin-type signal sequence-containing protein</fullName>
    </recommendedName>
</protein>
<evidence type="ECO:0000313" key="1">
    <source>
        <dbReference type="EMBL" id="SHL51391.1"/>
    </source>
</evidence>